<feature type="region of interest" description="Disordered" evidence="1">
    <location>
        <begin position="23"/>
        <end position="46"/>
    </location>
</feature>
<proteinExistence type="predicted"/>
<comment type="caution">
    <text evidence="2">The sequence shown here is derived from an EMBL/GenBank/DDBJ whole genome shotgun (WGS) entry which is preliminary data.</text>
</comment>
<sequence length="46" mass="4876">MELNKDATAKSPKDVFVRLLDSDIKPIGDGNPSPEACAERACTSAL</sequence>
<organism evidence="2 3">
    <name type="scientific">Acidithrix ferrooxidans</name>
    <dbReference type="NCBI Taxonomy" id="1280514"/>
    <lineage>
        <taxon>Bacteria</taxon>
        <taxon>Bacillati</taxon>
        <taxon>Actinomycetota</taxon>
        <taxon>Acidimicrobiia</taxon>
        <taxon>Acidimicrobiales</taxon>
        <taxon>Acidimicrobiaceae</taxon>
        <taxon>Acidithrix</taxon>
    </lineage>
</organism>
<keyword evidence="3" id="KW-1185">Reference proteome</keyword>
<evidence type="ECO:0000313" key="3">
    <source>
        <dbReference type="Proteomes" id="UP000032360"/>
    </source>
</evidence>
<name>A0A0D8HHY9_9ACTN</name>
<dbReference type="EMBL" id="JXYS01000034">
    <property type="protein sequence ID" value="KJF17610.1"/>
    <property type="molecule type" value="Genomic_DNA"/>
</dbReference>
<evidence type="ECO:0000313" key="2">
    <source>
        <dbReference type="EMBL" id="KJF17610.1"/>
    </source>
</evidence>
<dbReference type="Proteomes" id="UP000032360">
    <property type="component" value="Unassembled WGS sequence"/>
</dbReference>
<evidence type="ECO:0000256" key="1">
    <source>
        <dbReference type="SAM" id="MobiDB-lite"/>
    </source>
</evidence>
<gene>
    <name evidence="2" type="ORF">AXFE_15100</name>
</gene>
<accession>A0A0D8HHY9</accession>
<reference evidence="2 3" key="1">
    <citation type="submission" date="2015-01" db="EMBL/GenBank/DDBJ databases">
        <title>Draft genome of the acidophilic iron oxidizer Acidithrix ferrooxidans strain Py-F3.</title>
        <authorList>
            <person name="Poehlein A."/>
            <person name="Eisen S."/>
            <person name="Schloemann M."/>
            <person name="Johnson B.D."/>
            <person name="Daniel R."/>
            <person name="Muehling M."/>
        </authorList>
    </citation>
    <scope>NUCLEOTIDE SEQUENCE [LARGE SCALE GENOMIC DNA]</scope>
    <source>
        <strain evidence="2 3">Py-F3</strain>
    </source>
</reference>
<protein>
    <submittedName>
        <fullName evidence="2">Uncharacterized protein</fullName>
    </submittedName>
</protein>
<dbReference type="AlphaFoldDB" id="A0A0D8HHY9"/>